<evidence type="ECO:0000313" key="7">
    <source>
        <dbReference type="Proteomes" id="UP000494163"/>
    </source>
</evidence>
<name>A0A0M4EWN1_DROBS</name>
<feature type="domain" description="OBP47-like" evidence="5">
    <location>
        <begin position="69"/>
        <end position="178"/>
    </location>
</feature>
<dbReference type="Gene3D" id="1.10.238.270">
    <property type="match status" value="1"/>
</dbReference>
<accession>A0A0M4EWN1</accession>
<proteinExistence type="inferred from homology"/>
<feature type="chain" id="PRO_5005793785" evidence="4">
    <location>
        <begin position="18"/>
        <end position="193"/>
    </location>
</feature>
<evidence type="ECO:0000259" key="5">
    <source>
        <dbReference type="Pfam" id="PF22651"/>
    </source>
</evidence>
<dbReference type="Proteomes" id="UP000494163">
    <property type="component" value="Chromosome 2R"/>
</dbReference>
<evidence type="ECO:0000313" key="6">
    <source>
        <dbReference type="EMBL" id="ALC42537.1"/>
    </source>
</evidence>
<feature type="non-terminal residue" evidence="6">
    <location>
        <position position="1"/>
    </location>
</feature>
<evidence type="ECO:0000256" key="1">
    <source>
        <dbReference type="ARBA" id="ARBA00004613"/>
    </source>
</evidence>
<comment type="subcellular location">
    <subcellularLocation>
        <location evidence="1">Secreted</location>
    </subcellularLocation>
</comment>
<evidence type="ECO:0000256" key="3">
    <source>
        <dbReference type="ARBA" id="ARBA00022525"/>
    </source>
</evidence>
<reference evidence="6 7" key="1">
    <citation type="submission" date="2015-08" db="EMBL/GenBank/DDBJ databases">
        <title>Ancestral chromatin configuration constrains chromatin evolution on differentiating sex chromosomes in Drosophila.</title>
        <authorList>
            <person name="Zhou Q."/>
            <person name="Bachtrog D."/>
        </authorList>
    </citation>
    <scope>NUCLEOTIDE SEQUENCE [LARGE SCALE GENOMIC DNA]</scope>
    <source>
        <tissue evidence="6">Whole larvae</tissue>
    </source>
</reference>
<evidence type="ECO:0000256" key="2">
    <source>
        <dbReference type="ARBA" id="ARBA00008098"/>
    </source>
</evidence>
<protein>
    <submittedName>
        <fullName evidence="6">Obp50e</fullName>
    </submittedName>
</protein>
<dbReference type="OMA" id="KCHKYVS"/>
<organism evidence="6 7">
    <name type="scientific">Drosophila busckii</name>
    <name type="common">Fruit fly</name>
    <dbReference type="NCBI Taxonomy" id="30019"/>
    <lineage>
        <taxon>Eukaryota</taxon>
        <taxon>Metazoa</taxon>
        <taxon>Ecdysozoa</taxon>
        <taxon>Arthropoda</taxon>
        <taxon>Hexapoda</taxon>
        <taxon>Insecta</taxon>
        <taxon>Pterygota</taxon>
        <taxon>Neoptera</taxon>
        <taxon>Endopterygota</taxon>
        <taxon>Diptera</taxon>
        <taxon>Brachycera</taxon>
        <taxon>Muscomorpha</taxon>
        <taxon>Ephydroidea</taxon>
        <taxon>Drosophilidae</taxon>
        <taxon>Drosophila</taxon>
    </lineage>
</organism>
<dbReference type="InterPro" id="IPR052295">
    <property type="entry name" value="Odorant-binding_protein"/>
</dbReference>
<dbReference type="GO" id="GO:0005549">
    <property type="term" value="F:odorant binding"/>
    <property type="evidence" value="ECO:0007669"/>
    <property type="project" value="InterPro"/>
</dbReference>
<dbReference type="STRING" id="30019.A0A0M4EWN1"/>
<dbReference type="InterPro" id="IPR054577">
    <property type="entry name" value="OBP47-like_dom"/>
</dbReference>
<keyword evidence="3" id="KW-0964">Secreted</keyword>
<keyword evidence="7" id="KW-1185">Reference proteome</keyword>
<keyword evidence="4" id="KW-0732">Signal</keyword>
<dbReference type="EMBL" id="CP012524">
    <property type="protein sequence ID" value="ALC42537.1"/>
    <property type="molecule type" value="Genomic_DNA"/>
</dbReference>
<dbReference type="SMR" id="A0A0M4EWN1"/>
<dbReference type="OrthoDB" id="7889145at2759"/>
<sequence>FFIYLQLLLGSLWQCQAAYNCSAPPSFNNFDVNSCCRTPQINLEGVPQKCQRQVNQLKSANQKYPAFAHLCYPDCIYRETGALVNGRLHLDRVKQYLQQHVARRDQDVVPHIVHSFETCINNIHGHMRASKLDAYKVLPQGCSPYAAMLYSCVNAETFMHCPAKLWKSDNQCRVAKEYAEQCNPLPHVPLPMS</sequence>
<feature type="signal peptide" evidence="4">
    <location>
        <begin position="1"/>
        <end position="17"/>
    </location>
</feature>
<evidence type="ECO:0000256" key="4">
    <source>
        <dbReference type="SAM" id="SignalP"/>
    </source>
</evidence>
<dbReference type="PANTHER" id="PTHR21066">
    <property type="entry name" value="ODORANT-BINDING PROTEIN 59A-RELATED"/>
    <property type="match status" value="1"/>
</dbReference>
<gene>
    <name evidence="6" type="ORF">Dbus_chr2Rg2116</name>
</gene>
<dbReference type="InterPro" id="IPR036728">
    <property type="entry name" value="PBP_GOBP_sf"/>
</dbReference>
<dbReference type="PANTHER" id="PTHR21066:SF15">
    <property type="entry name" value="GH25962P-RELATED"/>
    <property type="match status" value="1"/>
</dbReference>
<dbReference type="Pfam" id="PF22651">
    <property type="entry name" value="OBP47_like"/>
    <property type="match status" value="1"/>
</dbReference>
<comment type="similarity">
    <text evidence="2">Belongs to the PBP/GOBP family.</text>
</comment>
<dbReference type="SUPFAM" id="SSF47565">
    <property type="entry name" value="Insect pheromone/odorant-binding proteins"/>
    <property type="match status" value="1"/>
</dbReference>
<dbReference type="GO" id="GO:0005576">
    <property type="term" value="C:extracellular region"/>
    <property type="evidence" value="ECO:0007669"/>
    <property type="project" value="UniProtKB-SubCell"/>
</dbReference>
<dbReference type="AlphaFoldDB" id="A0A0M4EWN1"/>